<evidence type="ECO:0000313" key="8">
    <source>
        <dbReference type="Proteomes" id="UP000280726"/>
    </source>
</evidence>
<evidence type="ECO:0000256" key="2">
    <source>
        <dbReference type="ARBA" id="ARBA00022692"/>
    </source>
</evidence>
<dbReference type="OrthoDB" id="3268959at2"/>
<dbReference type="GO" id="GO:0016020">
    <property type="term" value="C:membrane"/>
    <property type="evidence" value="ECO:0007669"/>
    <property type="project" value="UniProtKB-SubCell"/>
</dbReference>
<accession>A0A3N4ZMS4</accession>
<evidence type="ECO:0000259" key="6">
    <source>
        <dbReference type="Pfam" id="PF12698"/>
    </source>
</evidence>
<dbReference type="Proteomes" id="UP000280726">
    <property type="component" value="Unassembled WGS sequence"/>
</dbReference>
<feature type="transmembrane region" description="Helical" evidence="5">
    <location>
        <begin position="289"/>
        <end position="309"/>
    </location>
</feature>
<comment type="caution">
    <text evidence="7">The sequence shown here is derived from an EMBL/GenBank/DDBJ whole genome shotgun (WGS) entry which is preliminary data.</text>
</comment>
<protein>
    <submittedName>
        <fullName evidence="7">ABC-2 type transport system permease protein</fullName>
    </submittedName>
</protein>
<keyword evidence="2 5" id="KW-0812">Transmembrane</keyword>
<feature type="domain" description="ABC-2 type transporter transmembrane" evidence="6">
    <location>
        <begin position="169"/>
        <end position="364"/>
    </location>
</feature>
<feature type="transmembrane region" description="Helical" evidence="5">
    <location>
        <begin position="213"/>
        <end position="236"/>
    </location>
</feature>
<evidence type="ECO:0000256" key="5">
    <source>
        <dbReference type="SAM" id="Phobius"/>
    </source>
</evidence>
<evidence type="ECO:0000256" key="3">
    <source>
        <dbReference type="ARBA" id="ARBA00022989"/>
    </source>
</evidence>
<organism evidence="7 8">
    <name type="scientific">Georgenia muralis</name>
    <dbReference type="NCBI Taxonomy" id="154117"/>
    <lineage>
        <taxon>Bacteria</taxon>
        <taxon>Bacillati</taxon>
        <taxon>Actinomycetota</taxon>
        <taxon>Actinomycetes</taxon>
        <taxon>Micrococcales</taxon>
        <taxon>Bogoriellaceae</taxon>
        <taxon>Georgenia</taxon>
    </lineage>
</organism>
<dbReference type="Pfam" id="PF12698">
    <property type="entry name" value="ABC2_membrane_3"/>
    <property type="match status" value="1"/>
</dbReference>
<sequence length="390" mass="39913">MTWWTGTRLVTGRAIRENLRSRTFKIVTAFLLLLSVAAVLLPQLLGQDERDFTLATAGEVPTGLAATLDASARAAELEVDYLAAADDDAVRLAVEEGDADAGLAGDVLYTAQPGGLFPALVGQAVVAVELADRLGAAGLDPEEIAGVQSVVPPEQVGVGGVEDADRAGVGFIVGIVLYLAVTFAGSAIATAVATEKSTRISEVLLAVLRPSQVMVGTVLAVGAVTFGQLLLLATPLAVAVRVTDAVGLPPVATTDIALGVVWFVLGFATYAFLFAAAGSLVDKLSDLSASITQITIVLVAGYMVGVTVATTDSEGAASVAASIFPLSAPLVMPIRWSVGEVPAYQLALAMVLSAATAALLAAFASRVYRALLVTGRRARLRDVVGRDATG</sequence>
<feature type="transmembrane region" description="Helical" evidence="5">
    <location>
        <begin position="346"/>
        <end position="368"/>
    </location>
</feature>
<name>A0A3N4ZMS4_9MICO</name>
<dbReference type="AlphaFoldDB" id="A0A3N4ZMS4"/>
<evidence type="ECO:0000256" key="1">
    <source>
        <dbReference type="ARBA" id="ARBA00004141"/>
    </source>
</evidence>
<comment type="subcellular location">
    <subcellularLocation>
        <location evidence="1">Membrane</location>
        <topology evidence="1">Multi-pass membrane protein</topology>
    </subcellularLocation>
</comment>
<feature type="transmembrane region" description="Helical" evidence="5">
    <location>
        <begin position="256"/>
        <end position="277"/>
    </location>
</feature>
<evidence type="ECO:0000256" key="4">
    <source>
        <dbReference type="ARBA" id="ARBA00023136"/>
    </source>
</evidence>
<feature type="transmembrane region" description="Helical" evidence="5">
    <location>
        <begin position="26"/>
        <end position="45"/>
    </location>
</feature>
<gene>
    <name evidence="7" type="ORF">EDD32_1452</name>
</gene>
<reference evidence="7 8" key="1">
    <citation type="submission" date="2018-11" db="EMBL/GenBank/DDBJ databases">
        <title>Sequencing the genomes of 1000 actinobacteria strains.</title>
        <authorList>
            <person name="Klenk H.-P."/>
        </authorList>
    </citation>
    <scope>NUCLEOTIDE SEQUENCE [LARGE SCALE GENOMIC DNA]</scope>
    <source>
        <strain evidence="7 8">DSM 14418</strain>
    </source>
</reference>
<dbReference type="GO" id="GO:0140359">
    <property type="term" value="F:ABC-type transporter activity"/>
    <property type="evidence" value="ECO:0007669"/>
    <property type="project" value="InterPro"/>
</dbReference>
<evidence type="ECO:0000313" key="7">
    <source>
        <dbReference type="EMBL" id="RPF26992.1"/>
    </source>
</evidence>
<dbReference type="EMBL" id="RKRA01000001">
    <property type="protein sequence ID" value="RPF26992.1"/>
    <property type="molecule type" value="Genomic_DNA"/>
</dbReference>
<keyword evidence="8" id="KW-1185">Reference proteome</keyword>
<proteinExistence type="predicted"/>
<keyword evidence="4 5" id="KW-0472">Membrane</keyword>
<dbReference type="RefSeq" id="WP_123916229.1">
    <property type="nucleotide sequence ID" value="NZ_RKRA01000001.1"/>
</dbReference>
<keyword evidence="3 5" id="KW-1133">Transmembrane helix</keyword>
<dbReference type="InterPro" id="IPR013525">
    <property type="entry name" value="ABC2_TM"/>
</dbReference>
<feature type="transmembrane region" description="Helical" evidence="5">
    <location>
        <begin position="169"/>
        <end position="192"/>
    </location>
</feature>